<dbReference type="RefSeq" id="XP_038740138.1">
    <property type="nucleotide sequence ID" value="XM_038894493.1"/>
</dbReference>
<dbReference type="PANTHER" id="PTHR31084">
    <property type="entry name" value="ALPHA-L-FUCOSIDASE 2"/>
    <property type="match status" value="1"/>
</dbReference>
<dbReference type="Proteomes" id="UP000781932">
    <property type="component" value="Unassembled WGS sequence"/>
</dbReference>
<dbReference type="InterPro" id="IPR049053">
    <property type="entry name" value="AFCA-like_C"/>
</dbReference>
<dbReference type="OrthoDB" id="2848340at2759"/>
<gene>
    <name evidence="5" type="ORF">CkaCkLH20_11779</name>
</gene>
<evidence type="ECO:0000313" key="6">
    <source>
        <dbReference type="Proteomes" id="UP000781932"/>
    </source>
</evidence>
<dbReference type="InterPro" id="IPR054363">
    <property type="entry name" value="GH95_cat"/>
</dbReference>
<dbReference type="InterPro" id="IPR016518">
    <property type="entry name" value="Alpha-L-fucosidase"/>
</dbReference>
<reference evidence="5" key="2">
    <citation type="submission" date="2020-11" db="EMBL/GenBank/DDBJ databases">
        <title>Whole genome sequencing of Colletotrichum sp.</title>
        <authorList>
            <person name="Li H."/>
        </authorList>
    </citation>
    <scope>NUCLEOTIDE SEQUENCE</scope>
    <source>
        <strain evidence="5">CkLH20</strain>
    </source>
</reference>
<evidence type="ECO:0000259" key="4">
    <source>
        <dbReference type="Pfam" id="PF22124"/>
    </source>
</evidence>
<dbReference type="EMBL" id="JAATWM020000051">
    <property type="protein sequence ID" value="KAF9870677.1"/>
    <property type="molecule type" value="Genomic_DNA"/>
</dbReference>
<feature type="signal peptide" evidence="1">
    <location>
        <begin position="1"/>
        <end position="22"/>
    </location>
</feature>
<keyword evidence="6" id="KW-1185">Reference proteome</keyword>
<dbReference type="Pfam" id="PF14498">
    <property type="entry name" value="Glyco_hyd_65N_2"/>
    <property type="match status" value="1"/>
</dbReference>
<evidence type="ECO:0000313" key="5">
    <source>
        <dbReference type="EMBL" id="KAF9870677.1"/>
    </source>
</evidence>
<dbReference type="InterPro" id="IPR012341">
    <property type="entry name" value="6hp_glycosidase-like_sf"/>
</dbReference>
<dbReference type="GO" id="GO:0005975">
    <property type="term" value="P:carbohydrate metabolic process"/>
    <property type="evidence" value="ECO:0007669"/>
    <property type="project" value="InterPro"/>
</dbReference>
<dbReference type="Gene3D" id="1.50.10.10">
    <property type="match status" value="1"/>
</dbReference>
<dbReference type="PANTHER" id="PTHR31084:SF0">
    <property type="entry name" value="ALPHA-L-FUCOSIDASE 2"/>
    <property type="match status" value="1"/>
</dbReference>
<name>A0A9P6LFS8_9PEZI</name>
<dbReference type="InterPro" id="IPR027414">
    <property type="entry name" value="GH95_N_dom"/>
</dbReference>
<comment type="caution">
    <text evidence="5">The sequence shown here is derived from an EMBL/GenBank/DDBJ whole genome shotgun (WGS) entry which is preliminary data.</text>
</comment>
<proteinExistence type="predicted"/>
<dbReference type="GeneID" id="62167567"/>
<evidence type="ECO:0000259" key="2">
    <source>
        <dbReference type="Pfam" id="PF14498"/>
    </source>
</evidence>
<accession>A0A9P6LFS8</accession>
<feature type="domain" description="Alpha fucosidase A-like C-terminal" evidence="3">
    <location>
        <begin position="709"/>
        <end position="781"/>
    </location>
</feature>
<evidence type="ECO:0000259" key="3">
    <source>
        <dbReference type="Pfam" id="PF21307"/>
    </source>
</evidence>
<feature type="chain" id="PRO_5040429720" evidence="1">
    <location>
        <begin position="23"/>
        <end position="798"/>
    </location>
</feature>
<feature type="domain" description="Glycosyl hydrolase family 95 N-terminal" evidence="2">
    <location>
        <begin position="29"/>
        <end position="267"/>
    </location>
</feature>
<keyword evidence="1" id="KW-0732">Signal</keyword>
<protein>
    <submittedName>
        <fullName evidence="5">Alpha-l-fucosidase</fullName>
    </submittedName>
</protein>
<dbReference type="GO" id="GO:0004560">
    <property type="term" value="F:alpha-L-fucosidase activity"/>
    <property type="evidence" value="ECO:0007669"/>
    <property type="project" value="InterPro"/>
</dbReference>
<sequence>MAKLRSIVGIASLGLATHAAAALDGSRYLWYTKPTTEWEQGALPIGNGRLGGTVWGGANETLTINENSIWSGPIQDRTPPNALAALPVARELFLSGKITEGGELVLREMTPAEKSERQFGYFGNLDLDFGHSGDLENYVRWLDTRQGNSGLSYSYDGVNYTREFIASYPAGVLAARFSSSEDGSLSLKASFSRLANILVNVGSTAGGVNSITMMGSSGQPLDENPILFTGQARFVAPGAELKADGPVLSITGATTIDVFFDAETNYRFSSQEEWEAEIDRKLDAAVGKGYSDLRDEALKDSSSLLERASLDLGKSPNGLASLPTDERVALARNDSSDIELSTLAWNLGRHMLVGASRNTEAGVDMPANLQGIWNNKTTAAWGGKYTININTEMNYWSAGPTNLIETQEPLFDLMKVANPRGKQMAKDMYGCDGTMFHHNLDLWGDPGATDNYTSSTMWPMGAAWLVQHMVDHYRFTGDKKFLADVAYPYLINVATFYECYTFEHEGYRITGPSLSPENTFVVPTNFSVAGRAEPMDVDIPMDNQLMYDVFSAIIEAAGVLDIPDTDSDLKKAKEFIPFIKPAQIGSQGQILEWRYEYKEKAPSHRHISPLYALHPGKEFSPLVNETLSKAAEVLLDRRRDSGSGTTGWSRTWMINMYARAFRGADAWEQVKGWFATFPTANLWNTDKGSTFQIDGNFGFTSGITEMLLQSHADVVHILPALPAEAVPTGKAEGFVARGNFVVDIEWVDGAFKEAKVVSRIGGQLKLRVADGESILVDGKEYTDGVETSEGQILIVTSV</sequence>
<evidence type="ECO:0000256" key="1">
    <source>
        <dbReference type="SAM" id="SignalP"/>
    </source>
</evidence>
<dbReference type="SUPFAM" id="SSF48208">
    <property type="entry name" value="Six-hairpin glycosidases"/>
    <property type="match status" value="1"/>
</dbReference>
<dbReference type="AlphaFoldDB" id="A0A9P6LFS8"/>
<dbReference type="InterPro" id="IPR008928">
    <property type="entry name" value="6-hairpin_glycosidase_sf"/>
</dbReference>
<organism evidence="5 6">
    <name type="scientific">Colletotrichum karsti</name>
    <dbReference type="NCBI Taxonomy" id="1095194"/>
    <lineage>
        <taxon>Eukaryota</taxon>
        <taxon>Fungi</taxon>
        <taxon>Dikarya</taxon>
        <taxon>Ascomycota</taxon>
        <taxon>Pezizomycotina</taxon>
        <taxon>Sordariomycetes</taxon>
        <taxon>Hypocreomycetidae</taxon>
        <taxon>Glomerellales</taxon>
        <taxon>Glomerellaceae</taxon>
        <taxon>Colletotrichum</taxon>
        <taxon>Colletotrichum boninense species complex</taxon>
    </lineage>
</organism>
<dbReference type="Pfam" id="PF21307">
    <property type="entry name" value="Glyco_hydro_95_C"/>
    <property type="match status" value="1"/>
</dbReference>
<dbReference type="PIRSF" id="PIRSF007663">
    <property type="entry name" value="UCP007663"/>
    <property type="match status" value="1"/>
</dbReference>
<feature type="domain" description="Glycosyl hydrolase family 95 catalytic" evidence="4">
    <location>
        <begin position="290"/>
        <end position="707"/>
    </location>
</feature>
<reference evidence="5" key="1">
    <citation type="submission" date="2020-03" db="EMBL/GenBank/DDBJ databases">
        <authorList>
            <person name="He L."/>
        </authorList>
    </citation>
    <scope>NUCLEOTIDE SEQUENCE</scope>
    <source>
        <strain evidence="5">CkLH20</strain>
    </source>
</reference>
<dbReference type="Pfam" id="PF22124">
    <property type="entry name" value="Glyco_hydro_95_cat"/>
    <property type="match status" value="1"/>
</dbReference>